<feature type="compositionally biased region" description="Acidic residues" evidence="1">
    <location>
        <begin position="464"/>
        <end position="478"/>
    </location>
</feature>
<dbReference type="AlphaFoldDB" id="A0A2U1AQA0"/>
<feature type="region of interest" description="Disordered" evidence="1">
    <location>
        <begin position="448"/>
        <end position="478"/>
    </location>
</feature>
<protein>
    <submittedName>
        <fullName evidence="2">Lambda family phage portal protein</fullName>
    </submittedName>
</protein>
<accession>A0A2U1AQA0</accession>
<keyword evidence="3" id="KW-1185">Reference proteome</keyword>
<dbReference type="InterPro" id="IPR006429">
    <property type="entry name" value="Phage_lambda_portal"/>
</dbReference>
<evidence type="ECO:0000313" key="2">
    <source>
        <dbReference type="EMBL" id="PVY38603.1"/>
    </source>
</evidence>
<comment type="caution">
    <text evidence="2">The sequence shown here is derived from an EMBL/GenBank/DDBJ whole genome shotgun (WGS) entry which is preliminary data.</text>
</comment>
<dbReference type="OrthoDB" id="622132at2"/>
<dbReference type="GO" id="GO:0005198">
    <property type="term" value="F:structural molecule activity"/>
    <property type="evidence" value="ECO:0007669"/>
    <property type="project" value="InterPro"/>
</dbReference>
<sequence length="478" mass="54550">MLKKLKSMFRSRTPPAENPVRVIGRFDAAQTTRDNIRHWAMADYLSADQEANPEIRKTLRMRSRYEVANNSYAKGLVQMLANDTIGTGPRIQLLTENEHYNDEIEREFMAWAEAIRLPQKLRMMRVARCQDGESFAAMVTNPKVNHPVKMDIQLLEADRIAGELQWKNDDNSVDGITYDDWGNPVSYRVLKYHPGDEKFSTVWEAFHIPAEYMLHIFRADRPGLHRGIPELTAALPLFAQLRRYNLAVLSAAEAAADFAAILYTDAPPDGEAERVPPMDALELERNMMLTVPAGWKMAQLDAKQPTANHAEFVKIILSEIARCAVSTYGSVSGDFSGHNYASGRLDNQLYHKSVLVDRAFWESEVLNQIFAMWFREYSLVNPTGEFRTPRHTWFWDGFVHVDPTKEANAQQIRLANHTTTLAAECAKDGRDYMSVLRQRAKEIKLMREYGIPVPGEQPASQPTESEEDSQQQENEKDE</sequence>
<dbReference type="GeneID" id="78296263"/>
<gene>
    <name evidence="2" type="ORF">C8D82_12528</name>
</gene>
<dbReference type="RefSeq" id="WP_116884976.1">
    <property type="nucleotide sequence ID" value="NZ_CABMMC010000001.1"/>
</dbReference>
<dbReference type="EMBL" id="QEKH01000025">
    <property type="protein sequence ID" value="PVY38603.1"/>
    <property type="molecule type" value="Genomic_DNA"/>
</dbReference>
<dbReference type="GO" id="GO:0019068">
    <property type="term" value="P:virion assembly"/>
    <property type="evidence" value="ECO:0007669"/>
    <property type="project" value="InterPro"/>
</dbReference>
<reference evidence="2 3" key="1">
    <citation type="submission" date="2018-04" db="EMBL/GenBank/DDBJ databases">
        <title>Genomic Encyclopedia of Type Strains, Phase IV (KMG-IV): sequencing the most valuable type-strain genomes for metagenomic binning, comparative biology and taxonomic classification.</title>
        <authorList>
            <person name="Goeker M."/>
        </authorList>
    </citation>
    <scope>NUCLEOTIDE SEQUENCE [LARGE SCALE GENOMIC DNA]</scope>
    <source>
        <strain evidence="2 3">DSM 14823</strain>
    </source>
</reference>
<dbReference type="Proteomes" id="UP000245959">
    <property type="component" value="Unassembled WGS sequence"/>
</dbReference>
<dbReference type="Pfam" id="PF05136">
    <property type="entry name" value="Phage_portal_2"/>
    <property type="match status" value="1"/>
</dbReference>
<evidence type="ECO:0000256" key="1">
    <source>
        <dbReference type="SAM" id="MobiDB-lite"/>
    </source>
</evidence>
<organism evidence="2 3">
    <name type="scientific">Victivallis vadensis</name>
    <dbReference type="NCBI Taxonomy" id="172901"/>
    <lineage>
        <taxon>Bacteria</taxon>
        <taxon>Pseudomonadati</taxon>
        <taxon>Lentisphaerota</taxon>
        <taxon>Lentisphaeria</taxon>
        <taxon>Victivallales</taxon>
        <taxon>Victivallaceae</taxon>
        <taxon>Victivallis</taxon>
    </lineage>
</organism>
<name>A0A2U1AQA0_9BACT</name>
<proteinExistence type="predicted"/>
<evidence type="ECO:0000313" key="3">
    <source>
        <dbReference type="Proteomes" id="UP000245959"/>
    </source>
</evidence>